<accession>A0AAF0Y6U5</accession>
<evidence type="ECO:0000256" key="1">
    <source>
        <dbReference type="SAM" id="MobiDB-lite"/>
    </source>
</evidence>
<keyword evidence="3" id="KW-1185">Reference proteome</keyword>
<feature type="region of interest" description="Disordered" evidence="1">
    <location>
        <begin position="794"/>
        <end position="820"/>
    </location>
</feature>
<dbReference type="Proteomes" id="UP000827549">
    <property type="component" value="Chromosome 2"/>
</dbReference>
<name>A0AAF0Y6U5_9TREE</name>
<feature type="region of interest" description="Disordered" evidence="1">
    <location>
        <begin position="535"/>
        <end position="567"/>
    </location>
</feature>
<evidence type="ECO:0000313" key="3">
    <source>
        <dbReference type="Proteomes" id="UP000827549"/>
    </source>
</evidence>
<feature type="region of interest" description="Disordered" evidence="1">
    <location>
        <begin position="1"/>
        <end position="26"/>
    </location>
</feature>
<dbReference type="AlphaFoldDB" id="A0AAF0Y6U5"/>
<sequence>MAIPPEDLPPPASGSAPPPLPTQPPTAADVLAAKLPPTRPIEHFTALDILKDSSVKGYSYVVPKINLRFLALPTPQGVQVPSRLPSASDGDMHLSVAEPQRQVHYVPVPIGTNGDVGEIFLPPGTPPDVAATIKANVAWAASRVHAKNSTAVWSEADDLLKFVLVPVDRNGLPRDPEGVGSLRPADAADARQFNAALIKAFGRRQPEGSTDLAPSKQGDMSLLPSRPGWASIPYYPNGAKSDHEERHHWIAVPVNELGIPVNQIGVAPTVAQQPNNTAVHHSAELLRAIRTRGPTSVRLCHEAVQRNGLSHKVDEVIHYVPVPVGPDGQPVGQPRLPPNVPQDQASQLTAGLLEDVRKIGRARPPPPSDSAAAATFAKAGGGVVSTGAFGPTAAVDSTVPPPPIVAQAMAVKPNGNKTFIPVPIGPDGKVVGTPRIPDSVGKHAANLSQMVTSSLNRGSGVNVSIQKSLKPGDLPKTFTWVPVQVDNDGKPVALPIMSQPLGSDEEAAKVRKALAEEVEGRAALTARLIADAAGPRPSTVSALASKQSESSSISSTPSSSEPVEQLAAPPASFHLAAPARHAVPAVTPPKEKCLTWCSQQADAPAMCRMWCLRKRVAVQTTQSDALARLRGGSTPDGKPTPSPAWTLADAVRAPFEALRVGISPYSIVYVKGTTEGVVGRYQEELEGDDGIYDFGPLSRHAPADLARKSTGGFEWLDWAENGRMVHVPLLSVFGPIVNLPANVEKVFGAPFRVAHANKDVLSEGVHKRMVERMVKDIQDGGAVNILGKITNKWFPKNPTPTASDNNNNKKKEKEAEGKEE</sequence>
<proteinExistence type="predicted"/>
<feature type="compositionally biased region" description="Pro residues" evidence="1">
    <location>
        <begin position="1"/>
        <end position="24"/>
    </location>
</feature>
<gene>
    <name evidence="2" type="ORF">LOC62_02G002849</name>
</gene>
<evidence type="ECO:0000313" key="2">
    <source>
        <dbReference type="EMBL" id="WOO79324.1"/>
    </source>
</evidence>
<feature type="compositionally biased region" description="Basic and acidic residues" evidence="1">
    <location>
        <begin position="807"/>
        <end position="820"/>
    </location>
</feature>
<dbReference type="RefSeq" id="XP_062625356.1">
    <property type="nucleotide sequence ID" value="XM_062769372.1"/>
</dbReference>
<dbReference type="EMBL" id="CP086715">
    <property type="protein sequence ID" value="WOO79324.1"/>
    <property type="molecule type" value="Genomic_DNA"/>
</dbReference>
<reference evidence="2" key="1">
    <citation type="submission" date="2023-10" db="EMBL/GenBank/DDBJ databases">
        <authorList>
            <person name="Noh H."/>
        </authorList>
    </citation>
    <scope>NUCLEOTIDE SEQUENCE</scope>
    <source>
        <strain evidence="2">DUCC4014</strain>
    </source>
</reference>
<dbReference type="GeneID" id="87806096"/>
<feature type="compositionally biased region" description="Low complexity" evidence="1">
    <location>
        <begin position="541"/>
        <end position="560"/>
    </location>
</feature>
<protein>
    <submittedName>
        <fullName evidence="2">Uncharacterized protein</fullName>
    </submittedName>
</protein>
<organism evidence="2 3">
    <name type="scientific">Vanrija pseudolonga</name>
    <dbReference type="NCBI Taxonomy" id="143232"/>
    <lineage>
        <taxon>Eukaryota</taxon>
        <taxon>Fungi</taxon>
        <taxon>Dikarya</taxon>
        <taxon>Basidiomycota</taxon>
        <taxon>Agaricomycotina</taxon>
        <taxon>Tremellomycetes</taxon>
        <taxon>Trichosporonales</taxon>
        <taxon>Trichosporonaceae</taxon>
        <taxon>Vanrija</taxon>
    </lineage>
</organism>